<dbReference type="InterPro" id="IPR016160">
    <property type="entry name" value="Ald_DH_CS_CYS"/>
</dbReference>
<dbReference type="GO" id="GO:0004491">
    <property type="term" value="F:methylmalonate-semialdehyde dehydrogenase (acylating, NAD) activity"/>
    <property type="evidence" value="ECO:0007669"/>
    <property type="project" value="UniProtKB-EC"/>
</dbReference>
<name>A0A9W6ZAK0_9STRA</name>
<dbReference type="InterPro" id="IPR016163">
    <property type="entry name" value="Ald_DH_C"/>
</dbReference>
<dbReference type="SUPFAM" id="SSF53720">
    <property type="entry name" value="ALDH-like"/>
    <property type="match status" value="1"/>
</dbReference>
<dbReference type="InterPro" id="IPR010061">
    <property type="entry name" value="MeMal-semiAld_DH"/>
</dbReference>
<dbReference type="FunFam" id="3.40.309.10:FF:000002">
    <property type="entry name" value="Methylmalonate-semialdehyde dehydrogenase (Acylating)"/>
    <property type="match status" value="1"/>
</dbReference>
<dbReference type="Gene3D" id="3.40.309.10">
    <property type="entry name" value="Aldehyde Dehydrogenase, Chain A, domain 2"/>
    <property type="match status" value="1"/>
</dbReference>
<dbReference type="EC" id="1.2.1.27" evidence="1"/>
<keyword evidence="2" id="KW-0560">Oxidoreductase</keyword>
<sequence>MSTTCLNWIDNKYEPPIGGEYCDVTSPMTNEVVGKCAVSGAADVNKAVDCATAAFPSWSSLTMKARAAIMLKFHALVKRDTQKLAELIVLENGKNMVEAVADVAKGNETVEYACSLPQVAQGKNLTVSRGIDCRDTRRPLGVVASIVPFNFPFMVPMWTSPIALVLGNCVIVKPSEKVPLTMNAVCSLVVEAGFPPGVFQFVHGMADCCNAIIESPKISAVSFVGSSPIAKIVADKCRGLNKRVVALGGAKNHLVALPDADKEGTVRDVVASFAGASGQRCMAASVLLVVGENKEYDLISEVVERAKNLVLGTAAGELGPVIDASSKDKIIGYIEDSEKSGAEILLDGRNPATTPTASGNWLSPTIILHKSKSDKALHEEIFGPVLSIYKVNTWNEAIAIENGNAFGNAACIYTSKGGSADWFTSRFRAGMLGVNVGIPVPREPFAFGGLYGTLSKYGDGDITSEGAIEFFTTRIKITTRWPAPLSEEVGEEVGIGGDANDAANFNGKM</sequence>
<dbReference type="AlphaFoldDB" id="A0A9W6ZAK0"/>
<accession>A0A9W6ZAK0</accession>
<dbReference type="GO" id="GO:0006210">
    <property type="term" value="P:thymine catabolic process"/>
    <property type="evidence" value="ECO:0007669"/>
    <property type="project" value="TreeGrafter"/>
</dbReference>
<dbReference type="NCBIfam" id="TIGR01722">
    <property type="entry name" value="MMSDH"/>
    <property type="match status" value="1"/>
</dbReference>
<reference evidence="6" key="1">
    <citation type="journal article" date="2023" name="Commun. Biol.">
        <title>Genome analysis of Parmales, the sister group of diatoms, reveals the evolutionary specialization of diatoms from phago-mixotrophs to photoautotrophs.</title>
        <authorList>
            <person name="Ban H."/>
            <person name="Sato S."/>
            <person name="Yoshikawa S."/>
            <person name="Yamada K."/>
            <person name="Nakamura Y."/>
            <person name="Ichinomiya M."/>
            <person name="Sato N."/>
            <person name="Blanc-Mathieu R."/>
            <person name="Endo H."/>
            <person name="Kuwata A."/>
            <person name="Ogata H."/>
        </authorList>
    </citation>
    <scope>NUCLEOTIDE SEQUENCE [LARGE SCALE GENOMIC DNA]</scope>
    <source>
        <strain evidence="6">NIES 3699</strain>
    </source>
</reference>
<keyword evidence="6" id="KW-1185">Reference proteome</keyword>
<dbReference type="EMBL" id="BRXX01000585">
    <property type="protein sequence ID" value="GMH48701.1"/>
    <property type="molecule type" value="Genomic_DNA"/>
</dbReference>
<proteinExistence type="predicted"/>
<dbReference type="PANTHER" id="PTHR43866">
    <property type="entry name" value="MALONATE-SEMIALDEHYDE DEHYDROGENASE"/>
    <property type="match status" value="1"/>
</dbReference>
<evidence type="ECO:0000256" key="1">
    <source>
        <dbReference type="ARBA" id="ARBA00013048"/>
    </source>
</evidence>
<evidence type="ECO:0000256" key="2">
    <source>
        <dbReference type="ARBA" id="ARBA00023002"/>
    </source>
</evidence>
<gene>
    <name evidence="5" type="ORF">TrVE_jg14507</name>
</gene>
<comment type="caution">
    <text evidence="5">The sequence shown here is derived from an EMBL/GenBank/DDBJ whole genome shotgun (WGS) entry which is preliminary data.</text>
</comment>
<evidence type="ECO:0000313" key="5">
    <source>
        <dbReference type="EMBL" id="GMH48701.1"/>
    </source>
</evidence>
<evidence type="ECO:0000313" key="6">
    <source>
        <dbReference type="Proteomes" id="UP001165160"/>
    </source>
</evidence>
<dbReference type="InterPro" id="IPR016162">
    <property type="entry name" value="Ald_DH_N"/>
</dbReference>
<dbReference type="GO" id="GO:0006574">
    <property type="term" value="P:L-valine catabolic process"/>
    <property type="evidence" value="ECO:0007669"/>
    <property type="project" value="TreeGrafter"/>
</dbReference>
<dbReference type="InterPro" id="IPR016161">
    <property type="entry name" value="Ald_DH/histidinol_DH"/>
</dbReference>
<keyword evidence="3" id="KW-0520">NAD</keyword>
<evidence type="ECO:0000259" key="4">
    <source>
        <dbReference type="Pfam" id="PF00171"/>
    </source>
</evidence>
<feature type="domain" description="Aldehyde dehydrogenase" evidence="4">
    <location>
        <begin position="21"/>
        <end position="471"/>
    </location>
</feature>
<evidence type="ECO:0000256" key="3">
    <source>
        <dbReference type="ARBA" id="ARBA00023027"/>
    </source>
</evidence>
<dbReference type="PANTHER" id="PTHR43866:SF4">
    <property type="entry name" value="MALONATE-SEMIALDEHYDE DEHYDROGENASE"/>
    <property type="match status" value="1"/>
</dbReference>
<dbReference type="Pfam" id="PF00171">
    <property type="entry name" value="Aldedh"/>
    <property type="match status" value="1"/>
</dbReference>
<dbReference type="Gene3D" id="3.40.605.10">
    <property type="entry name" value="Aldehyde Dehydrogenase, Chain A, domain 1"/>
    <property type="match status" value="1"/>
</dbReference>
<organism evidence="5 6">
    <name type="scientific">Triparma verrucosa</name>
    <dbReference type="NCBI Taxonomy" id="1606542"/>
    <lineage>
        <taxon>Eukaryota</taxon>
        <taxon>Sar</taxon>
        <taxon>Stramenopiles</taxon>
        <taxon>Ochrophyta</taxon>
        <taxon>Bolidophyceae</taxon>
        <taxon>Parmales</taxon>
        <taxon>Triparmaceae</taxon>
        <taxon>Triparma</taxon>
    </lineage>
</organism>
<dbReference type="Proteomes" id="UP001165160">
    <property type="component" value="Unassembled WGS sequence"/>
</dbReference>
<protein>
    <recommendedName>
        <fullName evidence="1">methylmalonate-semialdehyde dehydrogenase (CoA acylating)</fullName>
        <ecNumber evidence="1">1.2.1.27</ecNumber>
    </recommendedName>
</protein>
<dbReference type="InterPro" id="IPR015590">
    <property type="entry name" value="Aldehyde_DH_dom"/>
</dbReference>
<dbReference type="PROSITE" id="PS00070">
    <property type="entry name" value="ALDEHYDE_DEHYDR_CYS"/>
    <property type="match status" value="1"/>
</dbReference>